<dbReference type="Proteomes" id="UP001376459">
    <property type="component" value="Unassembled WGS sequence"/>
</dbReference>
<protein>
    <recommendedName>
        <fullName evidence="4">HNH endonuclease</fullName>
    </recommendedName>
</protein>
<keyword evidence="3" id="KW-1185">Reference proteome</keyword>
<name>A0ABU8UV40_9ACTN</name>
<organism evidence="2 3">
    <name type="scientific">Streptomyces machairae</name>
    <dbReference type="NCBI Taxonomy" id="3134109"/>
    <lineage>
        <taxon>Bacteria</taxon>
        <taxon>Bacillati</taxon>
        <taxon>Actinomycetota</taxon>
        <taxon>Actinomycetes</taxon>
        <taxon>Kitasatosporales</taxon>
        <taxon>Streptomycetaceae</taxon>
        <taxon>Streptomyces</taxon>
    </lineage>
</organism>
<evidence type="ECO:0000313" key="3">
    <source>
        <dbReference type="Proteomes" id="UP001376459"/>
    </source>
</evidence>
<evidence type="ECO:0008006" key="4">
    <source>
        <dbReference type="Google" id="ProtNLM"/>
    </source>
</evidence>
<sequence>MPVPLKATAGLVTEDAAVTIDHMVPLAEARQSAPTPAPPTSATRSATT</sequence>
<proteinExistence type="predicted"/>
<evidence type="ECO:0000256" key="1">
    <source>
        <dbReference type="SAM" id="MobiDB-lite"/>
    </source>
</evidence>
<gene>
    <name evidence="2" type="ORF">WKI71_43845</name>
</gene>
<dbReference type="EMBL" id="JBBKAK010000001">
    <property type="protein sequence ID" value="MEJ8672785.1"/>
    <property type="molecule type" value="Genomic_DNA"/>
</dbReference>
<comment type="caution">
    <text evidence="2">The sequence shown here is derived from an EMBL/GenBank/DDBJ whole genome shotgun (WGS) entry which is preliminary data.</text>
</comment>
<accession>A0ABU8UV40</accession>
<evidence type="ECO:0000313" key="2">
    <source>
        <dbReference type="EMBL" id="MEJ8672785.1"/>
    </source>
</evidence>
<feature type="region of interest" description="Disordered" evidence="1">
    <location>
        <begin position="27"/>
        <end position="48"/>
    </location>
</feature>
<reference evidence="2 3" key="1">
    <citation type="submission" date="2024-03" db="EMBL/GenBank/DDBJ databases">
        <title>Novel Streptomyces species of biotechnological and ecological value are a feature of Machair soil.</title>
        <authorList>
            <person name="Prole J.R."/>
            <person name="Goodfellow M."/>
            <person name="Allenby N."/>
            <person name="Ward A.C."/>
        </authorList>
    </citation>
    <scope>NUCLEOTIDE SEQUENCE [LARGE SCALE GENOMIC DNA]</scope>
    <source>
        <strain evidence="2 3">MS1.AVA.1</strain>
    </source>
</reference>